<dbReference type="PANTHER" id="PTHR43562">
    <property type="entry name" value="NAPA-TYPE SODIUM/HYDROGEN ANTIPORTER"/>
    <property type="match status" value="1"/>
</dbReference>
<reference evidence="12" key="1">
    <citation type="submission" date="2022-03" db="EMBL/GenBank/DDBJ databases">
        <title>Genome Identification and Characterization of new species Bdellovibrio reynosense LBG001 sp. nov. from a Mexico soil sample.</title>
        <authorList>
            <person name="Camilli A."/>
            <person name="Ajao Y."/>
            <person name="Guo X."/>
        </authorList>
    </citation>
    <scope>NUCLEOTIDE SEQUENCE</scope>
    <source>
        <strain evidence="12">LBG001</strain>
    </source>
</reference>
<keyword evidence="5 10" id="KW-1133">Transmembrane helix</keyword>
<evidence type="ECO:0000259" key="11">
    <source>
        <dbReference type="Pfam" id="PF00999"/>
    </source>
</evidence>
<comment type="subcellular location">
    <subcellularLocation>
        <location evidence="1">Membrane</location>
        <topology evidence="1">Multi-pass membrane protein</topology>
    </subcellularLocation>
</comment>
<protein>
    <submittedName>
        <fullName evidence="12">Cation:proton antiporter</fullName>
    </submittedName>
</protein>
<evidence type="ECO:0000256" key="2">
    <source>
        <dbReference type="ARBA" id="ARBA00022448"/>
    </source>
</evidence>
<keyword evidence="9" id="KW-0739">Sodium transport</keyword>
<feature type="transmembrane region" description="Helical" evidence="10">
    <location>
        <begin position="113"/>
        <end position="133"/>
    </location>
</feature>
<feature type="transmembrane region" description="Helical" evidence="10">
    <location>
        <begin position="29"/>
        <end position="49"/>
    </location>
</feature>
<dbReference type="RefSeq" id="WP_243537538.1">
    <property type="nucleotide sequence ID" value="NZ_CP093442.1"/>
</dbReference>
<name>A0ABY4C9N1_9BACT</name>
<evidence type="ECO:0000256" key="1">
    <source>
        <dbReference type="ARBA" id="ARBA00004141"/>
    </source>
</evidence>
<dbReference type="InterPro" id="IPR006153">
    <property type="entry name" value="Cation/H_exchanger_TM"/>
</dbReference>
<evidence type="ECO:0000256" key="9">
    <source>
        <dbReference type="ARBA" id="ARBA00023201"/>
    </source>
</evidence>
<feature type="domain" description="Cation/H+ exchanger transmembrane" evidence="11">
    <location>
        <begin position="3"/>
        <end position="132"/>
    </location>
</feature>
<proteinExistence type="predicted"/>
<dbReference type="EMBL" id="CP093442">
    <property type="protein sequence ID" value="UOF01184.1"/>
    <property type="molecule type" value="Genomic_DNA"/>
</dbReference>
<keyword evidence="3" id="KW-0050">Antiport</keyword>
<evidence type="ECO:0000256" key="7">
    <source>
        <dbReference type="ARBA" id="ARBA00023065"/>
    </source>
</evidence>
<feature type="domain" description="Cation/H+ exchanger transmembrane" evidence="11">
    <location>
        <begin position="145"/>
        <end position="277"/>
    </location>
</feature>
<evidence type="ECO:0000256" key="4">
    <source>
        <dbReference type="ARBA" id="ARBA00022692"/>
    </source>
</evidence>
<feature type="transmembrane region" description="Helical" evidence="10">
    <location>
        <begin position="170"/>
        <end position="187"/>
    </location>
</feature>
<accession>A0ABY4C9N1</accession>
<dbReference type="Proteomes" id="UP000830116">
    <property type="component" value="Chromosome"/>
</dbReference>
<organism evidence="12 13">
    <name type="scientific">Bdellovibrio reynosensis</name>
    <dbReference type="NCBI Taxonomy" id="2835041"/>
    <lineage>
        <taxon>Bacteria</taxon>
        <taxon>Pseudomonadati</taxon>
        <taxon>Bdellovibrionota</taxon>
        <taxon>Bdellovibrionia</taxon>
        <taxon>Bdellovibrionales</taxon>
        <taxon>Pseudobdellovibrionaceae</taxon>
        <taxon>Bdellovibrio</taxon>
    </lineage>
</organism>
<evidence type="ECO:0000256" key="6">
    <source>
        <dbReference type="ARBA" id="ARBA00023053"/>
    </source>
</evidence>
<dbReference type="Gene3D" id="1.20.1530.20">
    <property type="match status" value="1"/>
</dbReference>
<keyword evidence="2" id="KW-0813">Transport</keyword>
<feature type="transmembrane region" description="Helical" evidence="10">
    <location>
        <begin position="199"/>
        <end position="216"/>
    </location>
</feature>
<sequence length="280" mass="31094">MQLVLWLVVGLVLGPSLLGITMPAFFKPLSSLAGALFLALAGWELRFLDFKNNKNFYAKVFVGTFIFPFFFSYFCFQQNYFIGLALAISALPITIQILKEKDLYETDLARKTVTLASLVDICAWAGMAFLIPASDLRSWILSHWVVLAFFAGIILGHFFNRAKNMRAISLQKWLLAPLFFAALGWQIDLKSSFSFKEFASLFLVAIFVKLVGTYVTARWSGESHREALNLASLLNARGAMEIIAANFAYNAGLINATTLSSLVLIGITTSFIAVILVKKT</sequence>
<dbReference type="Pfam" id="PF00999">
    <property type="entry name" value="Na_H_Exchanger"/>
    <property type="match status" value="2"/>
</dbReference>
<dbReference type="InterPro" id="IPR038770">
    <property type="entry name" value="Na+/solute_symporter_sf"/>
</dbReference>
<evidence type="ECO:0000256" key="3">
    <source>
        <dbReference type="ARBA" id="ARBA00022449"/>
    </source>
</evidence>
<evidence type="ECO:0000313" key="12">
    <source>
        <dbReference type="EMBL" id="UOF01184.1"/>
    </source>
</evidence>
<feature type="transmembrane region" description="Helical" evidence="10">
    <location>
        <begin position="139"/>
        <end position="158"/>
    </location>
</feature>
<evidence type="ECO:0000256" key="5">
    <source>
        <dbReference type="ARBA" id="ARBA00022989"/>
    </source>
</evidence>
<feature type="transmembrane region" description="Helical" evidence="10">
    <location>
        <begin position="253"/>
        <end position="277"/>
    </location>
</feature>
<keyword evidence="6" id="KW-0915">Sodium</keyword>
<keyword evidence="8 10" id="KW-0472">Membrane</keyword>
<evidence type="ECO:0000256" key="10">
    <source>
        <dbReference type="SAM" id="Phobius"/>
    </source>
</evidence>
<dbReference type="PANTHER" id="PTHR43562:SF3">
    <property type="entry name" value="SODIUM ION_PROTON EXCHANGER (EUROFUNG)"/>
    <property type="match status" value="1"/>
</dbReference>
<feature type="transmembrane region" description="Helical" evidence="10">
    <location>
        <begin position="80"/>
        <end position="98"/>
    </location>
</feature>
<gene>
    <name evidence="12" type="ORF">MNR06_15905</name>
</gene>
<keyword evidence="13" id="KW-1185">Reference proteome</keyword>
<keyword evidence="7" id="KW-0406">Ion transport</keyword>
<keyword evidence="4 10" id="KW-0812">Transmembrane</keyword>
<evidence type="ECO:0000256" key="8">
    <source>
        <dbReference type="ARBA" id="ARBA00023136"/>
    </source>
</evidence>
<evidence type="ECO:0000313" key="13">
    <source>
        <dbReference type="Proteomes" id="UP000830116"/>
    </source>
</evidence>
<feature type="transmembrane region" description="Helical" evidence="10">
    <location>
        <begin position="56"/>
        <end position="74"/>
    </location>
</feature>